<sequence>MGKRVNTSELTDDSISLPYRSTNTCLKLDNSGKSGNLAAAYIRLPISSMISSGHSLSIKSNEASIMGWKLIQDSLTEFLDQIIAKYAIHFNNQCINLFEDQSIRKKKEICGYVI</sequence>
<gene>
    <name evidence="1" type="ORF">Cni_G00522</name>
</gene>
<name>A0AAQ3JLE8_9LILI</name>
<dbReference type="AlphaFoldDB" id="A0AAQ3JLE8"/>
<accession>A0AAQ3JLE8</accession>
<proteinExistence type="predicted"/>
<keyword evidence="2" id="KW-1185">Reference proteome</keyword>
<evidence type="ECO:0000313" key="2">
    <source>
        <dbReference type="Proteomes" id="UP001327560"/>
    </source>
</evidence>
<dbReference type="EMBL" id="CP136890">
    <property type="protein sequence ID" value="WOK91831.1"/>
    <property type="molecule type" value="Genomic_DNA"/>
</dbReference>
<organism evidence="1 2">
    <name type="scientific">Canna indica</name>
    <name type="common">Indian-shot</name>
    <dbReference type="NCBI Taxonomy" id="4628"/>
    <lineage>
        <taxon>Eukaryota</taxon>
        <taxon>Viridiplantae</taxon>
        <taxon>Streptophyta</taxon>
        <taxon>Embryophyta</taxon>
        <taxon>Tracheophyta</taxon>
        <taxon>Spermatophyta</taxon>
        <taxon>Magnoliopsida</taxon>
        <taxon>Liliopsida</taxon>
        <taxon>Zingiberales</taxon>
        <taxon>Cannaceae</taxon>
        <taxon>Canna</taxon>
    </lineage>
</organism>
<dbReference type="Proteomes" id="UP001327560">
    <property type="component" value="Chromosome 1"/>
</dbReference>
<reference evidence="1 2" key="1">
    <citation type="submission" date="2023-10" db="EMBL/GenBank/DDBJ databases">
        <title>Chromosome-scale genome assembly provides insights into flower coloration mechanisms of Canna indica.</title>
        <authorList>
            <person name="Li C."/>
        </authorList>
    </citation>
    <scope>NUCLEOTIDE SEQUENCE [LARGE SCALE GENOMIC DNA]</scope>
    <source>
        <tissue evidence="1">Flower</tissue>
    </source>
</reference>
<evidence type="ECO:0000313" key="1">
    <source>
        <dbReference type="EMBL" id="WOK91831.1"/>
    </source>
</evidence>
<protein>
    <submittedName>
        <fullName evidence="1">Uncharacterized protein</fullName>
    </submittedName>
</protein>